<dbReference type="PANTHER" id="PTHR45138">
    <property type="entry name" value="REGULATORY COMPONENTS OF SENSORY TRANSDUCTION SYSTEM"/>
    <property type="match status" value="1"/>
</dbReference>
<dbReference type="CDD" id="cd01949">
    <property type="entry name" value="GGDEF"/>
    <property type="match status" value="1"/>
</dbReference>
<dbReference type="GO" id="GO:0005886">
    <property type="term" value="C:plasma membrane"/>
    <property type="evidence" value="ECO:0007669"/>
    <property type="project" value="TreeGrafter"/>
</dbReference>
<protein>
    <recommendedName>
        <fullName evidence="1">diguanylate cyclase</fullName>
        <ecNumber evidence="1">2.7.7.65</ecNumber>
    </recommendedName>
</protein>
<feature type="transmembrane region" description="Helical" evidence="3">
    <location>
        <begin position="208"/>
        <end position="226"/>
    </location>
</feature>
<dbReference type="InterPro" id="IPR029787">
    <property type="entry name" value="Nucleotide_cyclase"/>
</dbReference>
<feature type="domain" description="PAS" evidence="4">
    <location>
        <begin position="230"/>
        <end position="275"/>
    </location>
</feature>
<keyword evidence="3" id="KW-1133">Transmembrane helix</keyword>
<dbReference type="PROSITE" id="PS50112">
    <property type="entry name" value="PAS"/>
    <property type="match status" value="1"/>
</dbReference>
<dbReference type="GO" id="GO:1902201">
    <property type="term" value="P:negative regulation of bacterial-type flagellum-dependent cell motility"/>
    <property type="evidence" value="ECO:0007669"/>
    <property type="project" value="TreeGrafter"/>
</dbReference>
<dbReference type="CDD" id="cd00130">
    <property type="entry name" value="PAS"/>
    <property type="match status" value="1"/>
</dbReference>
<feature type="transmembrane region" description="Helical" evidence="3">
    <location>
        <begin position="95"/>
        <end position="113"/>
    </location>
</feature>
<comment type="catalytic activity">
    <reaction evidence="2">
        <text>2 GTP = 3',3'-c-di-GMP + 2 diphosphate</text>
        <dbReference type="Rhea" id="RHEA:24898"/>
        <dbReference type="ChEBI" id="CHEBI:33019"/>
        <dbReference type="ChEBI" id="CHEBI:37565"/>
        <dbReference type="ChEBI" id="CHEBI:58805"/>
        <dbReference type="EC" id="2.7.7.65"/>
    </reaction>
</comment>
<dbReference type="FunFam" id="3.30.70.270:FF:000001">
    <property type="entry name" value="Diguanylate cyclase domain protein"/>
    <property type="match status" value="1"/>
</dbReference>
<dbReference type="Pfam" id="PF00989">
    <property type="entry name" value="PAS"/>
    <property type="match status" value="1"/>
</dbReference>
<feature type="transmembrane region" description="Helical" evidence="3">
    <location>
        <begin position="33"/>
        <end position="52"/>
    </location>
</feature>
<evidence type="ECO:0000256" key="3">
    <source>
        <dbReference type="SAM" id="Phobius"/>
    </source>
</evidence>
<dbReference type="InterPro" id="IPR013767">
    <property type="entry name" value="PAS_fold"/>
</dbReference>
<feature type="transmembrane region" description="Helical" evidence="3">
    <location>
        <begin position="64"/>
        <end position="83"/>
    </location>
</feature>
<dbReference type="Pfam" id="PF00990">
    <property type="entry name" value="GGDEF"/>
    <property type="match status" value="1"/>
</dbReference>
<dbReference type="SUPFAM" id="SSF55785">
    <property type="entry name" value="PYP-like sensor domain (PAS domain)"/>
    <property type="match status" value="1"/>
</dbReference>
<dbReference type="EC" id="2.7.7.65" evidence="1"/>
<feature type="domain" description="GGDEF" evidence="5">
    <location>
        <begin position="374"/>
        <end position="506"/>
    </location>
</feature>
<feature type="transmembrane region" description="Helical" evidence="3">
    <location>
        <begin position="178"/>
        <end position="196"/>
    </location>
</feature>
<dbReference type="Gene3D" id="3.30.70.270">
    <property type="match status" value="1"/>
</dbReference>
<proteinExistence type="predicted"/>
<dbReference type="InterPro" id="IPR035965">
    <property type="entry name" value="PAS-like_dom_sf"/>
</dbReference>
<dbReference type="Gene3D" id="3.30.450.20">
    <property type="entry name" value="PAS domain"/>
    <property type="match status" value="1"/>
</dbReference>
<dbReference type="InterPro" id="IPR043128">
    <property type="entry name" value="Rev_trsase/Diguanyl_cyclase"/>
</dbReference>
<keyword evidence="3" id="KW-0472">Membrane</keyword>
<dbReference type="GO" id="GO:0043709">
    <property type="term" value="P:cell adhesion involved in single-species biofilm formation"/>
    <property type="evidence" value="ECO:0007669"/>
    <property type="project" value="TreeGrafter"/>
</dbReference>
<dbReference type="PROSITE" id="PS50887">
    <property type="entry name" value="GGDEF"/>
    <property type="match status" value="1"/>
</dbReference>
<evidence type="ECO:0000256" key="1">
    <source>
        <dbReference type="ARBA" id="ARBA00012528"/>
    </source>
</evidence>
<dbReference type="PANTHER" id="PTHR45138:SF9">
    <property type="entry name" value="DIGUANYLATE CYCLASE DGCM-RELATED"/>
    <property type="match status" value="1"/>
</dbReference>
<dbReference type="SMART" id="SM00267">
    <property type="entry name" value="GGDEF"/>
    <property type="match status" value="1"/>
</dbReference>
<evidence type="ECO:0000259" key="5">
    <source>
        <dbReference type="PROSITE" id="PS50887"/>
    </source>
</evidence>
<reference evidence="6" key="1">
    <citation type="submission" date="2017-02" db="EMBL/GenBank/DDBJ databases">
        <authorList>
            <person name="Regsiter A."/>
            <person name="William W."/>
        </authorList>
    </citation>
    <scope>NUCLEOTIDE SEQUENCE</scope>
    <source>
        <strain evidence="6">BdmA 4</strain>
    </source>
</reference>
<dbReference type="GO" id="GO:0006355">
    <property type="term" value="P:regulation of DNA-templated transcription"/>
    <property type="evidence" value="ECO:0007669"/>
    <property type="project" value="InterPro"/>
</dbReference>
<evidence type="ECO:0000256" key="2">
    <source>
        <dbReference type="ARBA" id="ARBA00034247"/>
    </source>
</evidence>
<organism evidence="6">
    <name type="scientific">uncultured spirochete</name>
    <dbReference type="NCBI Taxonomy" id="156406"/>
    <lineage>
        <taxon>Bacteria</taxon>
        <taxon>Pseudomonadati</taxon>
        <taxon>Spirochaetota</taxon>
        <taxon>Spirochaetia</taxon>
        <taxon>Spirochaetales</taxon>
        <taxon>environmental samples</taxon>
    </lineage>
</organism>
<dbReference type="GO" id="GO:0052621">
    <property type="term" value="F:diguanylate cyclase activity"/>
    <property type="evidence" value="ECO:0007669"/>
    <property type="project" value="UniProtKB-EC"/>
</dbReference>
<dbReference type="InterPro" id="IPR000160">
    <property type="entry name" value="GGDEF_dom"/>
</dbReference>
<dbReference type="NCBIfam" id="TIGR00229">
    <property type="entry name" value="sensory_box"/>
    <property type="match status" value="1"/>
</dbReference>
<dbReference type="InterPro" id="IPR031621">
    <property type="entry name" value="HisKA_7TM"/>
</dbReference>
<dbReference type="Pfam" id="PF16927">
    <property type="entry name" value="HisKA_7TM"/>
    <property type="match status" value="1"/>
</dbReference>
<dbReference type="InterPro" id="IPR000014">
    <property type="entry name" value="PAS"/>
</dbReference>
<gene>
    <name evidence="6" type="ORF">SPIRO4BDMA_40357</name>
</gene>
<dbReference type="InterPro" id="IPR050469">
    <property type="entry name" value="Diguanylate_Cyclase"/>
</dbReference>
<dbReference type="AlphaFoldDB" id="A0A3P3XNC0"/>
<dbReference type="NCBIfam" id="TIGR00254">
    <property type="entry name" value="GGDEF"/>
    <property type="match status" value="1"/>
</dbReference>
<dbReference type="SUPFAM" id="SSF55073">
    <property type="entry name" value="Nucleotide cyclase"/>
    <property type="match status" value="1"/>
</dbReference>
<feature type="transmembrane region" description="Helical" evidence="3">
    <location>
        <begin position="6"/>
        <end position="26"/>
    </location>
</feature>
<evidence type="ECO:0000313" key="6">
    <source>
        <dbReference type="EMBL" id="SLM17788.1"/>
    </source>
</evidence>
<keyword evidence="3" id="KW-0812">Transmembrane</keyword>
<name>A0A3P3XNC0_9SPIR</name>
<feature type="transmembrane region" description="Helical" evidence="3">
    <location>
        <begin position="144"/>
        <end position="166"/>
    </location>
</feature>
<evidence type="ECO:0000259" key="4">
    <source>
        <dbReference type="PROSITE" id="PS50112"/>
    </source>
</evidence>
<sequence length="506" mass="58308">MSIDALRMILYVASAAIGLLVIYSVIRQKSHLARYFFFVALCSFLYIFGYASELGSRSLANIRFWLTFEYFGLAFISSFWFLLSWKLWYNHNPRFRMIVVVFVIPAITLFLVATQEYHGFFYKSRSLAEVEGHYLVVIEKGPWYWVQIIYLFSFILMSFILQWRAWRREGGAYATDSFWILLGTLNLVPWILVYQLGFSPYNIDLGPFGIAVATFFIAIAVFRFGALGSEEVLLHSIFASIDDAVMVLDQEGKISEFNTAAQRIFPWLDAACVGKPVSNPNDASLFNVAQNQKIEKMVELSDSRRYYQGKFTQIYEGRSKLGRIYVFRDTTESRLLMKRLRKFANSDVLTSLYNRRRFMERAEKALYRAQKTQENIAMLMIDVDHFKNVNDRFGHVVGDKVLSAVGRVIRIRSRELGFAGRYGGEEFVVLLQNVQRQKAMEVAEGIRKSIEGIAIEKRMISVKVTVSIGVSRCKAGESTYNIDELLMSADRALYQAKSRGRNRVEE</sequence>
<dbReference type="EMBL" id="FWDO01000004">
    <property type="protein sequence ID" value="SLM17788.1"/>
    <property type="molecule type" value="Genomic_DNA"/>
</dbReference>
<accession>A0A3P3XNC0</accession>